<protein>
    <submittedName>
        <fullName evidence="1">Uncharacterized protein</fullName>
    </submittedName>
</protein>
<dbReference type="EMBL" id="KV417551">
    <property type="protein sequence ID" value="KZP20897.1"/>
    <property type="molecule type" value="Genomic_DNA"/>
</dbReference>
<proteinExistence type="predicted"/>
<name>A0A166JIJ9_9AGAM</name>
<evidence type="ECO:0000313" key="2">
    <source>
        <dbReference type="Proteomes" id="UP000076532"/>
    </source>
</evidence>
<organism evidence="1 2">
    <name type="scientific">Athelia psychrophila</name>
    <dbReference type="NCBI Taxonomy" id="1759441"/>
    <lineage>
        <taxon>Eukaryota</taxon>
        <taxon>Fungi</taxon>
        <taxon>Dikarya</taxon>
        <taxon>Basidiomycota</taxon>
        <taxon>Agaricomycotina</taxon>
        <taxon>Agaricomycetes</taxon>
        <taxon>Agaricomycetidae</taxon>
        <taxon>Atheliales</taxon>
        <taxon>Atheliaceae</taxon>
        <taxon>Athelia</taxon>
    </lineage>
</organism>
<keyword evidence="2" id="KW-1185">Reference proteome</keyword>
<reference evidence="1 2" key="1">
    <citation type="journal article" date="2016" name="Mol. Biol. Evol.">
        <title>Comparative Genomics of Early-Diverging Mushroom-Forming Fungi Provides Insights into the Origins of Lignocellulose Decay Capabilities.</title>
        <authorList>
            <person name="Nagy L.G."/>
            <person name="Riley R."/>
            <person name="Tritt A."/>
            <person name="Adam C."/>
            <person name="Daum C."/>
            <person name="Floudas D."/>
            <person name="Sun H."/>
            <person name="Yadav J.S."/>
            <person name="Pangilinan J."/>
            <person name="Larsson K.H."/>
            <person name="Matsuura K."/>
            <person name="Barry K."/>
            <person name="Labutti K."/>
            <person name="Kuo R."/>
            <person name="Ohm R.A."/>
            <person name="Bhattacharya S.S."/>
            <person name="Shirouzu T."/>
            <person name="Yoshinaga Y."/>
            <person name="Martin F.M."/>
            <person name="Grigoriev I.V."/>
            <person name="Hibbett D.S."/>
        </authorList>
    </citation>
    <scope>NUCLEOTIDE SEQUENCE [LARGE SCALE GENOMIC DNA]</scope>
    <source>
        <strain evidence="1 2">CBS 109695</strain>
    </source>
</reference>
<gene>
    <name evidence="1" type="ORF">FIBSPDRAFT_954090</name>
</gene>
<dbReference type="AlphaFoldDB" id="A0A166JIJ9"/>
<accession>A0A166JIJ9</accession>
<sequence>MTSIVFRPKGTKIERRIYWTSSGTYCLDLELLELGDNCAVLGSRLPGHDSDDLIKLGDGVSMDDCSVVARQFPWPPRPRPFVKLNLGKLFITPSIIHFI</sequence>
<evidence type="ECO:0000313" key="1">
    <source>
        <dbReference type="EMBL" id="KZP20897.1"/>
    </source>
</evidence>
<dbReference type="Proteomes" id="UP000076532">
    <property type="component" value="Unassembled WGS sequence"/>
</dbReference>